<protein>
    <submittedName>
        <fullName evidence="1">Uncharacterized protein</fullName>
    </submittedName>
</protein>
<reference evidence="1 2" key="1">
    <citation type="submission" date="2020-12" db="EMBL/GenBank/DDBJ databases">
        <title>Metabolic potential, ecology and presence of endohyphal bacteria is reflected in genomic diversity of Mucoromycotina.</title>
        <authorList>
            <person name="Muszewska A."/>
            <person name="Okrasinska A."/>
            <person name="Steczkiewicz K."/>
            <person name="Drgas O."/>
            <person name="Orlowska M."/>
            <person name="Perlinska-Lenart U."/>
            <person name="Aleksandrzak-Piekarczyk T."/>
            <person name="Szatraj K."/>
            <person name="Zielenkiewicz U."/>
            <person name="Pilsyk S."/>
            <person name="Malc E."/>
            <person name="Mieczkowski P."/>
            <person name="Kruszewska J.S."/>
            <person name="Biernat P."/>
            <person name="Pawlowska J."/>
        </authorList>
    </citation>
    <scope>NUCLEOTIDE SEQUENCE [LARGE SCALE GENOMIC DNA]</scope>
    <source>
        <strain evidence="1 2">CBS 142.35</strain>
    </source>
</reference>
<dbReference type="EMBL" id="JAEPRB010000378">
    <property type="protein sequence ID" value="KAG2216645.1"/>
    <property type="molecule type" value="Genomic_DNA"/>
</dbReference>
<sequence length="163" mass="18917">MTEYRTRHNLDVGVPNRTGKAYKSHYNIWLKDKTQLLYLKLDDALPDHWRDWRNSSACTSTTEVFDISMVTGEQIEDLWFYQLHQPPTINTPIPRLPSATVQNILHQQQHQTQEHSGAARKVPLLLPQPFPQEEIETAQHLLQQFISNNNNISTEYAAAVEEQ</sequence>
<comment type="caution">
    <text evidence="1">The sequence shown here is derived from an EMBL/GenBank/DDBJ whole genome shotgun (WGS) entry which is preliminary data.</text>
</comment>
<name>A0A8H7RTY9_9FUNG</name>
<gene>
    <name evidence="1" type="ORF">INT45_013235</name>
</gene>
<organism evidence="1 2">
    <name type="scientific">Circinella minor</name>
    <dbReference type="NCBI Taxonomy" id="1195481"/>
    <lineage>
        <taxon>Eukaryota</taxon>
        <taxon>Fungi</taxon>
        <taxon>Fungi incertae sedis</taxon>
        <taxon>Mucoromycota</taxon>
        <taxon>Mucoromycotina</taxon>
        <taxon>Mucoromycetes</taxon>
        <taxon>Mucorales</taxon>
        <taxon>Lichtheimiaceae</taxon>
        <taxon>Circinella</taxon>
    </lineage>
</organism>
<evidence type="ECO:0000313" key="2">
    <source>
        <dbReference type="Proteomes" id="UP000646827"/>
    </source>
</evidence>
<keyword evidence="2" id="KW-1185">Reference proteome</keyword>
<evidence type="ECO:0000313" key="1">
    <source>
        <dbReference type="EMBL" id="KAG2216645.1"/>
    </source>
</evidence>
<accession>A0A8H7RTY9</accession>
<dbReference type="AlphaFoldDB" id="A0A8H7RTY9"/>
<dbReference type="Proteomes" id="UP000646827">
    <property type="component" value="Unassembled WGS sequence"/>
</dbReference>
<proteinExistence type="predicted"/>